<dbReference type="PANTHER" id="PTHR11085:SF10">
    <property type="entry name" value="NAD-DEPENDENT PROTEIN DEACYLASE SIRTUIN-5, MITOCHONDRIAL-RELATED"/>
    <property type="match status" value="1"/>
</dbReference>
<feature type="region of interest" description="Disordered" evidence="4">
    <location>
        <begin position="271"/>
        <end position="290"/>
    </location>
</feature>
<dbReference type="Proteomes" id="UP001516023">
    <property type="component" value="Unassembled WGS sequence"/>
</dbReference>
<proteinExistence type="predicted"/>
<evidence type="ECO:0000313" key="6">
    <source>
        <dbReference type="EMBL" id="KAL3781169.1"/>
    </source>
</evidence>
<dbReference type="AlphaFoldDB" id="A0ABD3P0Q9"/>
<dbReference type="Pfam" id="PF02146">
    <property type="entry name" value="SIR2"/>
    <property type="match status" value="1"/>
</dbReference>
<dbReference type="InterPro" id="IPR050134">
    <property type="entry name" value="NAD-dep_sirtuin_deacylases"/>
</dbReference>
<dbReference type="InterPro" id="IPR029035">
    <property type="entry name" value="DHS-like_NAD/FAD-binding_dom"/>
</dbReference>
<keyword evidence="1" id="KW-0808">Transferase</keyword>
<dbReference type="InterPro" id="IPR026591">
    <property type="entry name" value="Sirtuin_cat_small_dom_sf"/>
</dbReference>
<comment type="caution">
    <text evidence="3">Lacks conserved residue(s) required for the propagation of feature annotation.</text>
</comment>
<comment type="caution">
    <text evidence="6">The sequence shown here is derived from an EMBL/GenBank/DDBJ whole genome shotgun (WGS) entry which is preliminary data.</text>
</comment>
<sequence length="525" mass="58209">MSLKKEMVTAIDDYEPEDSSAPISSKIKSSSAIESVNGAASQLIEQNLTNECTAGDGGLSSLKSSLNLTLDTDGPAPIKTDKAANTPLKRSSSSEDQILIIPKNKVRKNTHVAPYLAHPRRSRRNTNAPLLRDLARLILSSTPVVFITGAGLSAASGIRTFRGSDGLWSSVIWKWSTREEFRKDPLAWYNEFWLKHFPPHTYGEYYEANEGHEAIAILSMMPNANIKVVTQNIDGLHRRTRNQWNFDEQLIEAHGRLGFYKCIPDVDHDNDRSDDGGANENANFEKEHRKPSCLRKNRHSLLGSGRKGMSGIGSESTACAATAKYRESGEEEQCKYEFEESIPVSLIQPPHVRSILSGIYTSDGNVASSVDTDYALAMELHSSFNAVGRRRGRKTHLISESLQPSPIFLNEPPLCPNCSRPCPPQALQFDEGYQSHGHYQFQLMESWIENSSVIVFVGTSFAVTLTEYALEHARKENKVVYNFNIDGAALETSTWMNAESIIGDVQITLPGLVKACEEEFGAHCK</sequence>
<evidence type="ECO:0000256" key="1">
    <source>
        <dbReference type="ARBA" id="ARBA00022679"/>
    </source>
</evidence>
<gene>
    <name evidence="6" type="ORF">HJC23_008071</name>
</gene>
<reference evidence="6 7" key="1">
    <citation type="journal article" date="2020" name="G3 (Bethesda)">
        <title>Improved Reference Genome for Cyclotella cryptica CCMP332, a Model for Cell Wall Morphogenesis, Salinity Adaptation, and Lipid Production in Diatoms (Bacillariophyta).</title>
        <authorList>
            <person name="Roberts W.R."/>
            <person name="Downey K.M."/>
            <person name="Ruck E.C."/>
            <person name="Traller J.C."/>
            <person name="Alverson A.J."/>
        </authorList>
    </citation>
    <scope>NUCLEOTIDE SEQUENCE [LARGE SCALE GENOMIC DNA]</scope>
    <source>
        <strain evidence="6 7">CCMP332</strain>
    </source>
</reference>
<dbReference type="PANTHER" id="PTHR11085">
    <property type="entry name" value="NAD-DEPENDENT PROTEIN DEACYLASE SIRTUIN-5, MITOCHONDRIAL-RELATED"/>
    <property type="match status" value="1"/>
</dbReference>
<dbReference type="EMBL" id="JABMIG020000325">
    <property type="protein sequence ID" value="KAL3781169.1"/>
    <property type="molecule type" value="Genomic_DNA"/>
</dbReference>
<evidence type="ECO:0000256" key="3">
    <source>
        <dbReference type="PROSITE-ProRule" id="PRU00236"/>
    </source>
</evidence>
<name>A0ABD3P0Q9_9STRA</name>
<feature type="region of interest" description="Disordered" evidence="4">
    <location>
        <begin position="73"/>
        <end position="94"/>
    </location>
</feature>
<accession>A0ABD3P0Q9</accession>
<keyword evidence="2" id="KW-0520">NAD</keyword>
<feature type="region of interest" description="Disordered" evidence="4">
    <location>
        <begin position="1"/>
        <end position="26"/>
    </location>
</feature>
<dbReference type="Gene3D" id="3.40.50.1220">
    <property type="entry name" value="TPP-binding domain"/>
    <property type="match status" value="2"/>
</dbReference>
<feature type="domain" description="Deacetylase sirtuin-type" evidence="5">
    <location>
        <begin position="124"/>
        <end position="523"/>
    </location>
</feature>
<dbReference type="Gene3D" id="3.30.1600.10">
    <property type="entry name" value="SIR2/SIRT2 'Small Domain"/>
    <property type="match status" value="2"/>
</dbReference>
<protein>
    <recommendedName>
        <fullName evidence="5">Deacetylase sirtuin-type domain-containing protein</fullName>
    </recommendedName>
</protein>
<keyword evidence="7" id="KW-1185">Reference proteome</keyword>
<dbReference type="GO" id="GO:0016740">
    <property type="term" value="F:transferase activity"/>
    <property type="evidence" value="ECO:0007669"/>
    <property type="project" value="UniProtKB-KW"/>
</dbReference>
<evidence type="ECO:0000259" key="5">
    <source>
        <dbReference type="PROSITE" id="PS50305"/>
    </source>
</evidence>
<evidence type="ECO:0000256" key="2">
    <source>
        <dbReference type="ARBA" id="ARBA00023027"/>
    </source>
</evidence>
<dbReference type="InterPro" id="IPR003000">
    <property type="entry name" value="Sirtuin"/>
</dbReference>
<dbReference type="InterPro" id="IPR026590">
    <property type="entry name" value="Ssirtuin_cat_dom"/>
</dbReference>
<dbReference type="PROSITE" id="PS50305">
    <property type="entry name" value="SIRTUIN"/>
    <property type="match status" value="1"/>
</dbReference>
<evidence type="ECO:0000256" key="4">
    <source>
        <dbReference type="SAM" id="MobiDB-lite"/>
    </source>
</evidence>
<dbReference type="SUPFAM" id="SSF52467">
    <property type="entry name" value="DHS-like NAD/FAD-binding domain"/>
    <property type="match status" value="1"/>
</dbReference>
<evidence type="ECO:0000313" key="7">
    <source>
        <dbReference type="Proteomes" id="UP001516023"/>
    </source>
</evidence>
<organism evidence="6 7">
    <name type="scientific">Cyclotella cryptica</name>
    <dbReference type="NCBI Taxonomy" id="29204"/>
    <lineage>
        <taxon>Eukaryota</taxon>
        <taxon>Sar</taxon>
        <taxon>Stramenopiles</taxon>
        <taxon>Ochrophyta</taxon>
        <taxon>Bacillariophyta</taxon>
        <taxon>Coscinodiscophyceae</taxon>
        <taxon>Thalassiosirophycidae</taxon>
        <taxon>Stephanodiscales</taxon>
        <taxon>Stephanodiscaceae</taxon>
        <taxon>Cyclotella</taxon>
    </lineage>
</organism>